<dbReference type="Gene3D" id="3.30.565.10">
    <property type="entry name" value="Histidine kinase-like ATPase, C-terminal domain"/>
    <property type="match status" value="1"/>
</dbReference>
<accession>A0AA49J959</accession>
<dbReference type="SUPFAM" id="SSF53850">
    <property type="entry name" value="Periplasmic binding protein-like II"/>
    <property type="match status" value="1"/>
</dbReference>
<protein>
    <recommendedName>
        <fullName evidence="2">histidine kinase</fullName>
        <ecNumber evidence="2">2.7.13.3</ecNumber>
    </recommendedName>
</protein>
<dbReference type="InterPro" id="IPR036097">
    <property type="entry name" value="HisK_dim/P_sf"/>
</dbReference>
<dbReference type="InterPro" id="IPR050736">
    <property type="entry name" value="Sensor_HK_Regulatory"/>
</dbReference>
<dbReference type="InterPro" id="IPR004358">
    <property type="entry name" value="Sig_transdc_His_kin-like_C"/>
</dbReference>
<dbReference type="GO" id="GO:0005524">
    <property type="term" value="F:ATP binding"/>
    <property type="evidence" value="ECO:0007669"/>
    <property type="project" value="UniProtKB-KW"/>
</dbReference>
<keyword evidence="5" id="KW-0418">Kinase</keyword>
<evidence type="ECO:0000256" key="6">
    <source>
        <dbReference type="ARBA" id="ARBA00023012"/>
    </source>
</evidence>
<evidence type="ECO:0000259" key="8">
    <source>
        <dbReference type="PROSITE" id="PS50109"/>
    </source>
</evidence>
<dbReference type="InterPro" id="IPR003661">
    <property type="entry name" value="HisK_dim/P_dom"/>
</dbReference>
<evidence type="ECO:0000256" key="2">
    <source>
        <dbReference type="ARBA" id="ARBA00012438"/>
    </source>
</evidence>
<keyword evidence="7" id="KW-0175">Coiled coil</keyword>
<dbReference type="PROSITE" id="PS50109">
    <property type="entry name" value="HIS_KIN"/>
    <property type="match status" value="1"/>
</dbReference>
<name>A0AA49J959_9BACT</name>
<gene>
    <name evidence="9" type="ORF">QYS47_17610</name>
</gene>
<evidence type="ECO:0000256" key="1">
    <source>
        <dbReference type="ARBA" id="ARBA00000085"/>
    </source>
</evidence>
<proteinExistence type="predicted"/>
<keyword evidence="9" id="KW-0067">ATP-binding</keyword>
<dbReference type="Pfam" id="PF00497">
    <property type="entry name" value="SBP_bac_3"/>
    <property type="match status" value="1"/>
</dbReference>
<dbReference type="CDD" id="cd00075">
    <property type="entry name" value="HATPase"/>
    <property type="match status" value="1"/>
</dbReference>
<dbReference type="SUPFAM" id="SSF55874">
    <property type="entry name" value="ATPase domain of HSP90 chaperone/DNA topoisomerase II/histidine kinase"/>
    <property type="match status" value="1"/>
</dbReference>
<dbReference type="Pfam" id="PF00512">
    <property type="entry name" value="HisKA"/>
    <property type="match status" value="1"/>
</dbReference>
<dbReference type="Gene3D" id="3.40.190.10">
    <property type="entry name" value="Periplasmic binding protein-like II"/>
    <property type="match status" value="2"/>
</dbReference>
<feature type="domain" description="Histidine kinase" evidence="8">
    <location>
        <begin position="390"/>
        <end position="606"/>
    </location>
</feature>
<dbReference type="GO" id="GO:0000155">
    <property type="term" value="F:phosphorelay sensor kinase activity"/>
    <property type="evidence" value="ECO:0007669"/>
    <property type="project" value="InterPro"/>
</dbReference>
<dbReference type="PANTHER" id="PTHR43711">
    <property type="entry name" value="TWO-COMPONENT HISTIDINE KINASE"/>
    <property type="match status" value="1"/>
</dbReference>
<dbReference type="InterPro" id="IPR005467">
    <property type="entry name" value="His_kinase_dom"/>
</dbReference>
<evidence type="ECO:0000256" key="5">
    <source>
        <dbReference type="ARBA" id="ARBA00022777"/>
    </source>
</evidence>
<dbReference type="Pfam" id="PF02518">
    <property type="entry name" value="HATPase_c"/>
    <property type="match status" value="1"/>
</dbReference>
<evidence type="ECO:0000256" key="4">
    <source>
        <dbReference type="ARBA" id="ARBA00022679"/>
    </source>
</evidence>
<organism evidence="9">
    <name type="scientific">Marivirga arenosa</name>
    <dbReference type="NCBI Taxonomy" id="3059076"/>
    <lineage>
        <taxon>Bacteria</taxon>
        <taxon>Pseudomonadati</taxon>
        <taxon>Bacteroidota</taxon>
        <taxon>Cytophagia</taxon>
        <taxon>Cytophagales</taxon>
        <taxon>Marivirgaceae</taxon>
        <taxon>Marivirga</taxon>
    </lineage>
</organism>
<feature type="coiled-coil region" evidence="7">
    <location>
        <begin position="349"/>
        <end position="387"/>
    </location>
</feature>
<dbReference type="FunFam" id="3.30.565.10:FF:000006">
    <property type="entry name" value="Sensor histidine kinase WalK"/>
    <property type="match status" value="1"/>
</dbReference>
<dbReference type="InterPro" id="IPR001638">
    <property type="entry name" value="Solute-binding_3/MltF_N"/>
</dbReference>
<dbReference type="InterPro" id="IPR003594">
    <property type="entry name" value="HATPase_dom"/>
</dbReference>
<dbReference type="EC" id="2.7.13.3" evidence="2"/>
<keyword evidence="9" id="KW-0547">Nucleotide-binding</keyword>
<dbReference type="SMART" id="SM00388">
    <property type="entry name" value="HisKA"/>
    <property type="match status" value="1"/>
</dbReference>
<dbReference type="CDD" id="cd00082">
    <property type="entry name" value="HisKA"/>
    <property type="match status" value="1"/>
</dbReference>
<dbReference type="KEGG" id="marp:QYS47_17610"/>
<evidence type="ECO:0000313" key="9">
    <source>
        <dbReference type="EMBL" id="WKK79255.2"/>
    </source>
</evidence>
<dbReference type="SUPFAM" id="SSF47384">
    <property type="entry name" value="Homodimeric domain of signal transducing histidine kinase"/>
    <property type="match status" value="1"/>
</dbReference>
<keyword evidence="6" id="KW-0902">Two-component regulatory system</keyword>
<keyword evidence="4" id="KW-0808">Transferase</keyword>
<dbReference type="Proteomes" id="UP001232019">
    <property type="component" value="Chromosome"/>
</dbReference>
<dbReference type="RefSeq" id="WP_322347078.1">
    <property type="nucleotide sequence ID" value="NZ_CP129968.2"/>
</dbReference>
<dbReference type="SMART" id="SM00062">
    <property type="entry name" value="PBPb"/>
    <property type="match status" value="1"/>
</dbReference>
<dbReference type="SMART" id="SM00387">
    <property type="entry name" value="HATPase_c"/>
    <property type="match status" value="1"/>
</dbReference>
<dbReference type="InterPro" id="IPR036890">
    <property type="entry name" value="HATPase_C_sf"/>
</dbReference>
<keyword evidence="3" id="KW-0597">Phosphoprotein</keyword>
<dbReference type="AlphaFoldDB" id="A0AA49J959"/>
<dbReference type="EMBL" id="CP129968">
    <property type="protein sequence ID" value="WKK79255.2"/>
    <property type="molecule type" value="Genomic_DNA"/>
</dbReference>
<dbReference type="PRINTS" id="PR00344">
    <property type="entry name" value="BCTRLSENSOR"/>
</dbReference>
<dbReference type="PANTHER" id="PTHR43711:SF31">
    <property type="entry name" value="HISTIDINE KINASE"/>
    <property type="match status" value="1"/>
</dbReference>
<comment type="catalytic activity">
    <reaction evidence="1">
        <text>ATP + protein L-histidine = ADP + protein N-phospho-L-histidine.</text>
        <dbReference type="EC" id="2.7.13.3"/>
    </reaction>
</comment>
<dbReference type="Gene3D" id="1.10.287.130">
    <property type="match status" value="1"/>
</dbReference>
<sequence>MKINTSFYLFILSFFALNLSSYSQEDISWAEAKEKKSASLDLHWYISKPFIYLNSHQKLEGLEVEIIESFKTYVKEEYEVDLQLNWKESKSFYDIIKNTSNTNKPNSFGVSAFSITNKRKEIVKFSSSYLPDVAVLVSSKGTPIVRTLDGINKMMKEMTAVTIKGTTYEQLLIDIKRQLNLDFNTLYIKSDKNILDEISKADDRFGFIDLPIYLMLIKQGESLTRQNFFTIKGDGYGFIMPKNSDWSIIFDEFIQNPKTTTQLARITSKYLGPELYNFIDGLYNEENISASILTKEKELQLEQLKTANLLIQQEKNNQFTYIALAISSSILVAITLTLFYREQKSSKALSKKNEQIEKQQLSIKSKNEQLSNRNLQLTNLNEEKNNLVKILAHDLRSPINQITGLLEILKLSEENISNNGKITINQAQDSVTRISQMISKILDFDALEGNRMKVMLEDINVSELLDSIEKELEVLADKKSIKIDYKTNEVISIKSDHLFLTQILENIIVNAIKFSNKDTSIDVLAFKKDNEIIFSVKDQGPGFTDEDKSMLFKKFQKLSSKPTNGENSTGLGLSIVKKYVDLLEGEVWVESEKGKGSTFYVALPNV</sequence>
<evidence type="ECO:0000256" key="7">
    <source>
        <dbReference type="SAM" id="Coils"/>
    </source>
</evidence>
<evidence type="ECO:0000256" key="3">
    <source>
        <dbReference type="ARBA" id="ARBA00022553"/>
    </source>
</evidence>
<reference evidence="9" key="1">
    <citation type="submission" date="2023-08" db="EMBL/GenBank/DDBJ databases">
        <title>Comparative genomics and taxonomic characterization of three novel marine species of genus Marivirga.</title>
        <authorList>
            <person name="Muhammad N."/>
            <person name="Kim S.-G."/>
        </authorList>
    </citation>
    <scope>NUCLEOTIDE SEQUENCE</scope>
    <source>
        <strain evidence="9">BKB1-2</strain>
    </source>
</reference>